<comment type="caution">
    <text evidence="1">The sequence shown here is derived from an EMBL/GenBank/DDBJ whole genome shotgun (WGS) entry which is preliminary data.</text>
</comment>
<dbReference type="Proteomes" id="UP000050346">
    <property type="component" value="Unassembled WGS sequence"/>
</dbReference>
<dbReference type="EMBL" id="LJQG01000065">
    <property type="protein sequence ID" value="KPX22587.1"/>
    <property type="molecule type" value="Genomic_DNA"/>
</dbReference>
<dbReference type="GO" id="GO:0016301">
    <property type="term" value="F:kinase activity"/>
    <property type="evidence" value="ECO:0007669"/>
    <property type="project" value="UniProtKB-KW"/>
</dbReference>
<evidence type="ECO:0000313" key="1">
    <source>
        <dbReference type="EMBL" id="KPX22587.1"/>
    </source>
</evidence>
<dbReference type="PATRIC" id="fig|235272.12.peg.4701"/>
<protein>
    <submittedName>
        <fullName evidence="1">Histidine kinase</fullName>
    </submittedName>
</protein>
<accession>A0A0P9Q5F1</accession>
<evidence type="ECO:0000313" key="2">
    <source>
        <dbReference type="Proteomes" id="UP000050346"/>
    </source>
</evidence>
<keyword evidence="1" id="KW-0808">Transferase</keyword>
<name>A0A0P9Q5F1_PSEA0</name>
<gene>
    <name evidence="1" type="ORF">ALO71_200142</name>
</gene>
<proteinExistence type="predicted"/>
<organism evidence="1 2">
    <name type="scientific">Pseudomonas amygdali pv. dendropanacis</name>
    <dbReference type="NCBI Taxonomy" id="235272"/>
    <lineage>
        <taxon>Bacteria</taxon>
        <taxon>Pseudomonadati</taxon>
        <taxon>Pseudomonadota</taxon>
        <taxon>Gammaproteobacteria</taxon>
        <taxon>Pseudomonadales</taxon>
        <taxon>Pseudomonadaceae</taxon>
        <taxon>Pseudomonas</taxon>
        <taxon>Pseudomonas amygdali</taxon>
    </lineage>
</organism>
<reference evidence="1 2" key="1">
    <citation type="submission" date="2015-09" db="EMBL/GenBank/DDBJ databases">
        <title>Genome announcement of multiple Pseudomonas syringae strains.</title>
        <authorList>
            <person name="Thakur S."/>
            <person name="Wang P.W."/>
            <person name="Gong Y."/>
            <person name="Weir B.S."/>
            <person name="Guttman D.S."/>
        </authorList>
    </citation>
    <scope>NUCLEOTIDE SEQUENCE [LARGE SCALE GENOMIC DNA]</scope>
    <source>
        <strain evidence="1 2">ICMP9150</strain>
    </source>
</reference>
<dbReference type="AlphaFoldDB" id="A0A0P9Q5F1"/>
<sequence>MVLAANGQNRAPGSWRSPGVRFTHKGVYAGIPENSVGKHHKSGSRLLLLSDTVFRTYLAAQSSRFRLGGVAAGKQLFGVNPHPYWLPNHDGNFWDSGLQPRFAR</sequence>
<keyword evidence="1" id="KW-0418">Kinase</keyword>